<protein>
    <submittedName>
        <fullName evidence="1">Uncharacterized protein</fullName>
    </submittedName>
</protein>
<reference evidence="1" key="1">
    <citation type="submission" date="2019-03" db="EMBL/GenBank/DDBJ databases">
        <title>Whole genome analysis of nitrate-reducing bacteria Marinobacter hydrocarbonoclasticus YB03.</title>
        <authorList>
            <person name="Azam A.H."/>
            <person name="Yuk S.R."/>
            <person name="Kamarisima K."/>
            <person name="Miyanaga K."/>
            <person name="Tanji Y."/>
        </authorList>
    </citation>
    <scope>NUCLEOTIDE SEQUENCE</scope>
    <source>
        <strain evidence="1">YB03</strain>
    </source>
</reference>
<evidence type="ECO:0000313" key="1">
    <source>
        <dbReference type="EMBL" id="BBJ02571.1"/>
    </source>
</evidence>
<organism evidence="1">
    <name type="scientific">Marinobacter nauticus</name>
    <name type="common">Marinobacter hydrocarbonoclasticus</name>
    <name type="synonym">Marinobacter aquaeolei</name>
    <dbReference type="NCBI Taxonomy" id="2743"/>
    <lineage>
        <taxon>Bacteria</taxon>
        <taxon>Pseudomonadati</taxon>
        <taxon>Pseudomonadota</taxon>
        <taxon>Gammaproteobacteria</taxon>
        <taxon>Pseudomonadales</taxon>
        <taxon>Marinobacteraceae</taxon>
        <taxon>Marinobacter</taxon>
    </lineage>
</organism>
<sequence length="158" mass="17364">MANRNRLKAGLGAIVLLVLILLNVKKYWLENDTGQAEYRKYNEVAELIIPPALIDDSSSGSTRDIFVRLDADEISASELDAEIVVEDPVPASETVREKVSDIGSYKDVNLLGVSVRAEASMALIRYAGQSYYVAEGDVVGGRYFIERIDESGVYVSTK</sequence>
<dbReference type="AlphaFoldDB" id="A0A455W1D4"/>
<proteinExistence type="predicted"/>
<name>A0A455W1D4_MARNT</name>
<dbReference type="EMBL" id="AP019537">
    <property type="protein sequence ID" value="BBJ02571.1"/>
    <property type="molecule type" value="Genomic_DNA"/>
</dbReference>
<accession>A0A455W1D4</accession>
<gene>
    <name evidence="1" type="ORF">YBY_04190</name>
</gene>